<dbReference type="InterPro" id="IPR017899">
    <property type="entry name" value="VPS28_C"/>
</dbReference>
<dbReference type="PROSITE" id="PS51313">
    <property type="entry name" value="VPS28_N"/>
    <property type="match status" value="1"/>
</dbReference>
<dbReference type="Proteomes" id="UP001338582">
    <property type="component" value="Chromosome 6"/>
</dbReference>
<evidence type="ECO:0000259" key="8">
    <source>
        <dbReference type="PROSITE" id="PS51310"/>
    </source>
</evidence>
<evidence type="ECO:0000256" key="7">
    <source>
        <dbReference type="SAM" id="MobiDB-lite"/>
    </source>
</evidence>
<evidence type="ECO:0000256" key="1">
    <source>
        <dbReference type="ARBA" id="ARBA00004177"/>
    </source>
</evidence>
<feature type="region of interest" description="Disordered" evidence="7">
    <location>
        <begin position="1"/>
        <end position="23"/>
    </location>
</feature>
<dbReference type="PANTHER" id="PTHR12937">
    <property type="entry name" value="VACUOLAR PROTEIN SORTING 28, ISOFORM 2 VPS28"/>
    <property type="match status" value="1"/>
</dbReference>
<dbReference type="EMBL" id="CP138899">
    <property type="protein sequence ID" value="WPK27271.1"/>
    <property type="molecule type" value="Genomic_DNA"/>
</dbReference>
<dbReference type="PANTHER" id="PTHR12937:SF0">
    <property type="entry name" value="VACUOLAR PROTEIN SORTING-ASSOCIATED PROTEIN 28 HOMOLOG"/>
    <property type="match status" value="1"/>
</dbReference>
<dbReference type="InterPro" id="IPR007143">
    <property type="entry name" value="Vps28"/>
</dbReference>
<dbReference type="GO" id="GO:0044877">
    <property type="term" value="F:protein-containing complex binding"/>
    <property type="evidence" value="ECO:0007669"/>
    <property type="project" value="TreeGrafter"/>
</dbReference>
<dbReference type="AlphaFoldDB" id="A0AAX4HFT4"/>
<feature type="domain" description="VPS28 N-terminal" evidence="9">
    <location>
        <begin position="19"/>
        <end position="146"/>
    </location>
</feature>
<keyword evidence="3 5" id="KW-0967">Endosome</keyword>
<comment type="similarity">
    <text evidence="5 6">Belongs to the VPS28 family.</text>
</comment>
<dbReference type="InterPro" id="IPR038358">
    <property type="entry name" value="VPS28_N_sf"/>
</dbReference>
<evidence type="ECO:0000259" key="9">
    <source>
        <dbReference type="PROSITE" id="PS51313"/>
    </source>
</evidence>
<evidence type="ECO:0000256" key="2">
    <source>
        <dbReference type="ARBA" id="ARBA00022448"/>
    </source>
</evidence>
<keyword evidence="4 5" id="KW-0653">Protein transport</keyword>
<dbReference type="InterPro" id="IPR017898">
    <property type="entry name" value="VPS28_N"/>
</dbReference>
<dbReference type="SUPFAM" id="SSF140427">
    <property type="entry name" value="VPS28 C-terminal domain-like"/>
    <property type="match status" value="1"/>
</dbReference>
<keyword evidence="2 5" id="KW-0813">Transport</keyword>
<feature type="domain" description="VPS28 C-terminal" evidence="8">
    <location>
        <begin position="166"/>
        <end position="268"/>
    </location>
</feature>
<keyword evidence="11" id="KW-1185">Reference proteome</keyword>
<dbReference type="RefSeq" id="XP_062879649.1">
    <property type="nucleotide sequence ID" value="XM_063023579.1"/>
</dbReference>
<dbReference type="SUPFAM" id="SSF140111">
    <property type="entry name" value="Endosomal sorting complex assembly domain"/>
    <property type="match status" value="1"/>
</dbReference>
<dbReference type="GO" id="GO:0043328">
    <property type="term" value="P:protein transport to vacuole involved in ubiquitin-dependent protein catabolic process via the multivesicular body sorting pathway"/>
    <property type="evidence" value="ECO:0007669"/>
    <property type="project" value="TreeGrafter"/>
</dbReference>
<dbReference type="PROSITE" id="PS51310">
    <property type="entry name" value="VPS28_C"/>
    <property type="match status" value="1"/>
</dbReference>
<protein>
    <recommendedName>
        <fullName evidence="5">Vacuolar protein sorting-associated protein 28</fullName>
    </recommendedName>
    <alternativeName>
        <fullName evidence="5">ESCRT-I complex subunit VPS28</fullName>
    </alternativeName>
</protein>
<dbReference type="Gene3D" id="1.20.1440.200">
    <property type="match status" value="1"/>
</dbReference>
<organism evidence="10 11">
    <name type="scientific">Australozyma saopauloensis</name>
    <dbReference type="NCBI Taxonomy" id="291208"/>
    <lineage>
        <taxon>Eukaryota</taxon>
        <taxon>Fungi</taxon>
        <taxon>Dikarya</taxon>
        <taxon>Ascomycota</taxon>
        <taxon>Saccharomycotina</taxon>
        <taxon>Pichiomycetes</taxon>
        <taxon>Metschnikowiaceae</taxon>
        <taxon>Australozyma</taxon>
    </lineage>
</organism>
<dbReference type="PIRSF" id="PIRSF017535">
    <property type="entry name" value="VPS28"/>
    <property type="match status" value="1"/>
</dbReference>
<dbReference type="KEGG" id="asau:88175711"/>
<evidence type="ECO:0000256" key="6">
    <source>
        <dbReference type="PROSITE-ProRule" id="PRU00642"/>
    </source>
</evidence>
<gene>
    <name evidence="10" type="ORF">PUMCH_004651</name>
</gene>
<reference evidence="10 11" key="1">
    <citation type="submission" date="2023-10" db="EMBL/GenBank/DDBJ databases">
        <title>Draft Genome Sequence of Candida saopaulonensis from a very Premature Infant with Sepsis.</title>
        <authorList>
            <person name="Ning Y."/>
            <person name="Dai R."/>
            <person name="Xiao M."/>
            <person name="Xu Y."/>
            <person name="Yan Q."/>
            <person name="Zhang L."/>
        </authorList>
    </citation>
    <scope>NUCLEOTIDE SEQUENCE [LARGE SCALE GENOMIC DNA]</scope>
    <source>
        <strain evidence="10 11">19XY460</strain>
    </source>
</reference>
<dbReference type="Pfam" id="PF03997">
    <property type="entry name" value="VPS28"/>
    <property type="match status" value="1"/>
</dbReference>
<dbReference type="InterPro" id="IPR037206">
    <property type="entry name" value="VPS28_C_sf"/>
</dbReference>
<dbReference type="Gene3D" id="1.20.120.1130">
    <property type="match status" value="1"/>
</dbReference>
<dbReference type="GeneID" id="88175711"/>
<comment type="subcellular location">
    <subcellularLocation>
        <location evidence="1">Endosome</location>
    </subcellularLocation>
</comment>
<evidence type="ECO:0000313" key="10">
    <source>
        <dbReference type="EMBL" id="WPK27271.1"/>
    </source>
</evidence>
<dbReference type="InterPro" id="IPR037202">
    <property type="entry name" value="ESCRT_assembly_dom"/>
</dbReference>
<evidence type="ECO:0000313" key="11">
    <source>
        <dbReference type="Proteomes" id="UP001338582"/>
    </source>
</evidence>
<evidence type="ECO:0000256" key="5">
    <source>
        <dbReference type="PIRNR" id="PIRNR017535"/>
    </source>
</evidence>
<proteinExistence type="inferred from homology"/>
<accession>A0AAX4HFT4</accession>
<evidence type="ECO:0000256" key="4">
    <source>
        <dbReference type="ARBA" id="ARBA00022927"/>
    </source>
</evidence>
<dbReference type="GO" id="GO:0000813">
    <property type="term" value="C:ESCRT I complex"/>
    <property type="evidence" value="ECO:0007669"/>
    <property type="project" value="UniProtKB-UniRule"/>
</dbReference>
<feature type="compositionally biased region" description="Low complexity" evidence="7">
    <location>
        <begin position="1"/>
        <end position="13"/>
    </location>
</feature>
<sequence>MPAPQAYAPTTTTSRSILGTRNGVNHDQEITRGSITKTPALKTVYESLCEIFSVVSALEVVENSFVKDFLTDKEKYTATVMRLINQYNILVQTVTSEANSPTLKEILPGLTADNGNFLTEFQKKYRLHASLAADRLKTGVPVTIEQLPAVQNEQGAPNTLRSSVGANARLVAEATGNFITTMDALKLEYSSKLQLHPLLSSLVISLNELSTGSGAETKPIDFVGKSKLVTWLIKLNNLGDTEQLSAEEREDFLMDLDLAYGAFYNSLA</sequence>
<name>A0AAX4HFT4_9ASCO</name>
<feature type="compositionally biased region" description="Polar residues" evidence="7">
    <location>
        <begin position="14"/>
        <end position="23"/>
    </location>
</feature>
<evidence type="ECO:0000256" key="3">
    <source>
        <dbReference type="ARBA" id="ARBA00022753"/>
    </source>
</evidence>
<comment type="function">
    <text evidence="5">Component of the ESCRT-I complex (endosomal sorting complex required for transport I), a regulator of vesicular trafficking process.</text>
</comment>